<dbReference type="AlphaFoldDB" id="B2IL14"/>
<dbReference type="STRING" id="395963.Bind_2990"/>
<dbReference type="EMBL" id="CP001016">
    <property type="protein sequence ID" value="ACB96554.1"/>
    <property type="molecule type" value="Genomic_DNA"/>
</dbReference>
<dbReference type="PRINTS" id="PR00080">
    <property type="entry name" value="SDRFAMILY"/>
</dbReference>
<proteinExistence type="inferred from homology"/>
<evidence type="ECO:0000313" key="5">
    <source>
        <dbReference type="EMBL" id="ACB96554.1"/>
    </source>
</evidence>
<dbReference type="eggNOG" id="COG4221">
    <property type="taxonomic scope" value="Bacteria"/>
</dbReference>
<comment type="similarity">
    <text evidence="1 3">Belongs to the short-chain dehydrogenases/reductases (SDR) family.</text>
</comment>
<dbReference type="CDD" id="cd05360">
    <property type="entry name" value="SDR_c3"/>
    <property type="match status" value="1"/>
</dbReference>
<sequence length="336" mass="36412">MGLMMKIRKKPLSEQVIVITGASSGIGLATALSAAKQGAKVVLASRNDAILAKIADDIRKNGGQALELVTDVTRREDLEYLAAETLKVFGAFDTWVNNAGISIFGRIEDVSDEDHHRLFETNFWGTVYGSTIAIQHLKHHGGRLINMGSMASDVAIPLQGMYCASKHAIKGFTDALRMELEAENAPVSVTLIKPASINTPFPDHAKNYMDRRPKLPPPIYAVEDVADAILHAAVHGPRDIYVGGSSKLISSLHKQIPAATDWMGTHLLTKTQDIDGYGAIDENALYKPGHDGEIHGKTPHHVMHSTYTKASLHPALTNVLLAGATAMLLGRTIRRH</sequence>
<evidence type="ECO:0000256" key="1">
    <source>
        <dbReference type="ARBA" id="ARBA00006484"/>
    </source>
</evidence>
<dbReference type="GO" id="GO:0016020">
    <property type="term" value="C:membrane"/>
    <property type="evidence" value="ECO:0007669"/>
    <property type="project" value="TreeGrafter"/>
</dbReference>
<dbReference type="InterPro" id="IPR057326">
    <property type="entry name" value="KR_dom"/>
</dbReference>
<evidence type="ECO:0000256" key="3">
    <source>
        <dbReference type="RuleBase" id="RU000363"/>
    </source>
</evidence>
<keyword evidence="6" id="KW-1185">Reference proteome</keyword>
<dbReference type="HOGENOM" id="CLU_010194_2_1_5"/>
<evidence type="ECO:0000256" key="2">
    <source>
        <dbReference type="ARBA" id="ARBA00023002"/>
    </source>
</evidence>
<gene>
    <name evidence="5" type="ordered locus">Bind_2990</name>
</gene>
<dbReference type="Gene3D" id="3.40.50.720">
    <property type="entry name" value="NAD(P)-binding Rossmann-like Domain"/>
    <property type="match status" value="1"/>
</dbReference>
<dbReference type="InterPro" id="IPR020904">
    <property type="entry name" value="Sc_DH/Rdtase_CS"/>
</dbReference>
<dbReference type="Proteomes" id="UP000001695">
    <property type="component" value="Chromosome"/>
</dbReference>
<name>B2IL14_BEII9</name>
<accession>B2IL14</accession>
<protein>
    <submittedName>
        <fullName evidence="5">Short-chain dehydrogenase/reductase SDR</fullName>
    </submittedName>
</protein>
<evidence type="ECO:0000313" key="6">
    <source>
        <dbReference type="Proteomes" id="UP000001695"/>
    </source>
</evidence>
<reference evidence="5 6" key="2">
    <citation type="journal article" date="2010" name="J. Bacteriol.">
        <title>Complete genome sequence of Beijerinckia indica subsp. indica.</title>
        <authorList>
            <person name="Tamas I."/>
            <person name="Dedysh S.N."/>
            <person name="Liesack W."/>
            <person name="Stott M.B."/>
            <person name="Alam M."/>
            <person name="Murrell J.C."/>
            <person name="Dunfield P.F."/>
        </authorList>
    </citation>
    <scope>NUCLEOTIDE SEQUENCE [LARGE SCALE GENOMIC DNA]</scope>
    <source>
        <strain evidence="6">ATCC 9039 / DSM 1715 / NCIMB 8712</strain>
    </source>
</reference>
<dbReference type="PANTHER" id="PTHR44196">
    <property type="entry name" value="DEHYDROGENASE/REDUCTASE SDR FAMILY MEMBER 7B"/>
    <property type="match status" value="1"/>
</dbReference>
<dbReference type="KEGG" id="bid:Bind_2990"/>
<dbReference type="SUPFAM" id="SSF51735">
    <property type="entry name" value="NAD(P)-binding Rossmann-fold domains"/>
    <property type="match status" value="1"/>
</dbReference>
<evidence type="ECO:0000259" key="4">
    <source>
        <dbReference type="SMART" id="SM00822"/>
    </source>
</evidence>
<dbReference type="Pfam" id="PF00106">
    <property type="entry name" value="adh_short"/>
    <property type="match status" value="1"/>
</dbReference>
<dbReference type="InterPro" id="IPR002347">
    <property type="entry name" value="SDR_fam"/>
</dbReference>
<dbReference type="InterPro" id="IPR036291">
    <property type="entry name" value="NAD(P)-bd_dom_sf"/>
</dbReference>
<feature type="domain" description="Ketoreductase" evidence="4">
    <location>
        <begin position="15"/>
        <end position="188"/>
    </location>
</feature>
<keyword evidence="2" id="KW-0560">Oxidoreductase</keyword>
<organism evidence="5 6">
    <name type="scientific">Beijerinckia indica subsp. indica (strain ATCC 9039 / DSM 1715 / NCIMB 8712)</name>
    <dbReference type="NCBI Taxonomy" id="395963"/>
    <lineage>
        <taxon>Bacteria</taxon>
        <taxon>Pseudomonadati</taxon>
        <taxon>Pseudomonadota</taxon>
        <taxon>Alphaproteobacteria</taxon>
        <taxon>Hyphomicrobiales</taxon>
        <taxon>Beijerinckiaceae</taxon>
        <taxon>Beijerinckia</taxon>
    </lineage>
</organism>
<dbReference type="PROSITE" id="PS00061">
    <property type="entry name" value="ADH_SHORT"/>
    <property type="match status" value="1"/>
</dbReference>
<dbReference type="SMART" id="SM00822">
    <property type="entry name" value="PKS_KR"/>
    <property type="match status" value="1"/>
</dbReference>
<dbReference type="PANTHER" id="PTHR44196:SF1">
    <property type="entry name" value="DEHYDROGENASE_REDUCTASE SDR FAMILY MEMBER 7B"/>
    <property type="match status" value="1"/>
</dbReference>
<dbReference type="NCBIfam" id="NF005495">
    <property type="entry name" value="PRK07109.1"/>
    <property type="match status" value="1"/>
</dbReference>
<reference evidence="6" key="1">
    <citation type="submission" date="2008-03" db="EMBL/GenBank/DDBJ databases">
        <title>Complete sequence of chromosome of Beijerinckia indica subsp. indica ATCC 9039.</title>
        <authorList>
            <consortium name="US DOE Joint Genome Institute"/>
            <person name="Copeland A."/>
            <person name="Lucas S."/>
            <person name="Lapidus A."/>
            <person name="Glavina del Rio T."/>
            <person name="Dalin E."/>
            <person name="Tice H."/>
            <person name="Bruce D."/>
            <person name="Goodwin L."/>
            <person name="Pitluck S."/>
            <person name="LaButti K."/>
            <person name="Schmutz J."/>
            <person name="Larimer F."/>
            <person name="Land M."/>
            <person name="Hauser L."/>
            <person name="Kyrpides N."/>
            <person name="Mikhailova N."/>
            <person name="Dunfield P.F."/>
            <person name="Dedysh S.N."/>
            <person name="Liesack W."/>
            <person name="Saw J.H."/>
            <person name="Alam M."/>
            <person name="Chen Y."/>
            <person name="Murrell J.C."/>
            <person name="Richardson P."/>
        </authorList>
    </citation>
    <scope>NUCLEOTIDE SEQUENCE [LARGE SCALE GENOMIC DNA]</scope>
    <source>
        <strain evidence="6">ATCC 9039 / DSM 1715 / NCIMB 8712</strain>
    </source>
</reference>
<dbReference type="PRINTS" id="PR00081">
    <property type="entry name" value="GDHRDH"/>
</dbReference>
<dbReference type="GO" id="GO:0016491">
    <property type="term" value="F:oxidoreductase activity"/>
    <property type="evidence" value="ECO:0007669"/>
    <property type="project" value="UniProtKB-KW"/>
</dbReference>